<dbReference type="EMBL" id="QGGY01000005">
    <property type="protein sequence ID" value="PWJ76086.1"/>
    <property type="molecule type" value="Genomic_DNA"/>
</dbReference>
<feature type="transmembrane region" description="Helical" evidence="1">
    <location>
        <begin position="12"/>
        <end position="31"/>
    </location>
</feature>
<keyword evidence="1" id="KW-0812">Transmembrane</keyword>
<keyword evidence="1" id="KW-1133">Transmembrane helix</keyword>
<dbReference type="InterPro" id="IPR002798">
    <property type="entry name" value="SpoIIM-like"/>
</dbReference>
<accession>A0AB73T4V5</accession>
<reference evidence="2 3" key="1">
    <citation type="submission" date="2018-05" db="EMBL/GenBank/DDBJ databases">
        <authorList>
            <person name="Goeker M."/>
            <person name="Huntemann M."/>
            <person name="Clum A."/>
            <person name="Pillay M."/>
            <person name="Palaniappan K."/>
            <person name="Varghese N."/>
            <person name="Mikhailova N."/>
            <person name="Stamatis D."/>
            <person name="Reddy T."/>
            <person name="Daum C."/>
            <person name="Shapiro N."/>
            <person name="Ivanova N."/>
            <person name="Kyrpides N."/>
            <person name="Woyke T."/>
        </authorList>
    </citation>
    <scope>NUCLEOTIDE SEQUENCE [LARGE SCALE GENOMIC DNA]</scope>
    <source>
        <strain evidence="2 3">DSM 26524</strain>
    </source>
</reference>
<proteinExistence type="predicted"/>
<protein>
    <submittedName>
        <fullName evidence="2">Stage II sporulation protein M</fullName>
    </submittedName>
</protein>
<evidence type="ECO:0000256" key="1">
    <source>
        <dbReference type="SAM" id="Phobius"/>
    </source>
</evidence>
<dbReference type="Pfam" id="PF01944">
    <property type="entry name" value="SpoIIM"/>
    <property type="match status" value="1"/>
</dbReference>
<dbReference type="RefSeq" id="WP_109626155.1">
    <property type="nucleotide sequence ID" value="NZ_JANKBI010000003.1"/>
</dbReference>
<dbReference type="AlphaFoldDB" id="A0AB73T4V5"/>
<feature type="transmembrane region" description="Helical" evidence="1">
    <location>
        <begin position="115"/>
        <end position="142"/>
    </location>
</feature>
<sequence length="197" mass="22075">MKNLHLQKKTLWLLGGLFAAGFLTGILGVNLWGKEDISQAGILSTYYISQYKYLQIDSGALFFFLLFRRVKWLVLLWALGYTAVGLPAALIYGAWMGLSAGIVMTVAVMKMGLSGLLFCLGAMLPQNLIYLPVILIFLYFVCQKGREKYQRGKLVTGLQWDNDYTAAAGICLLLFVLGILTESYVNPWVLRQLLNIF</sequence>
<feature type="transmembrane region" description="Helical" evidence="1">
    <location>
        <begin position="163"/>
        <end position="181"/>
    </location>
</feature>
<keyword evidence="1" id="KW-0472">Membrane</keyword>
<organism evidence="2 3">
    <name type="scientific">Murimonas intestini</name>
    <dbReference type="NCBI Taxonomy" id="1337051"/>
    <lineage>
        <taxon>Bacteria</taxon>
        <taxon>Bacillati</taxon>
        <taxon>Bacillota</taxon>
        <taxon>Clostridia</taxon>
        <taxon>Lachnospirales</taxon>
        <taxon>Lachnospiraceae</taxon>
        <taxon>Murimonas</taxon>
    </lineage>
</organism>
<keyword evidence="3" id="KW-1185">Reference proteome</keyword>
<comment type="caution">
    <text evidence="2">The sequence shown here is derived from an EMBL/GenBank/DDBJ whole genome shotgun (WGS) entry which is preliminary data.</text>
</comment>
<dbReference type="Proteomes" id="UP000245412">
    <property type="component" value="Unassembled WGS sequence"/>
</dbReference>
<name>A0AB73T4V5_9FIRM</name>
<evidence type="ECO:0000313" key="3">
    <source>
        <dbReference type="Proteomes" id="UP000245412"/>
    </source>
</evidence>
<evidence type="ECO:0000313" key="2">
    <source>
        <dbReference type="EMBL" id="PWJ76086.1"/>
    </source>
</evidence>
<gene>
    <name evidence="2" type="ORF">C7383_105120</name>
</gene>
<feature type="transmembrane region" description="Helical" evidence="1">
    <location>
        <begin position="74"/>
        <end position="95"/>
    </location>
</feature>